<evidence type="ECO:0000256" key="2">
    <source>
        <dbReference type="ARBA" id="ARBA00022737"/>
    </source>
</evidence>
<dbReference type="Pfam" id="PF00581">
    <property type="entry name" value="Rhodanese"/>
    <property type="match status" value="1"/>
</dbReference>
<evidence type="ECO:0000313" key="5">
    <source>
        <dbReference type="Proteomes" id="UP001530400"/>
    </source>
</evidence>
<dbReference type="GO" id="GO:0016740">
    <property type="term" value="F:transferase activity"/>
    <property type="evidence" value="ECO:0007669"/>
    <property type="project" value="UniProtKB-KW"/>
</dbReference>
<dbReference type="InterPro" id="IPR036873">
    <property type="entry name" value="Rhodanese-like_dom_sf"/>
</dbReference>
<dbReference type="SMART" id="SM00450">
    <property type="entry name" value="RHOD"/>
    <property type="match status" value="2"/>
</dbReference>
<dbReference type="CDD" id="cd01449">
    <property type="entry name" value="TST_Repeat_2"/>
    <property type="match status" value="1"/>
</dbReference>
<evidence type="ECO:0000256" key="1">
    <source>
        <dbReference type="ARBA" id="ARBA00022679"/>
    </source>
</evidence>
<sequence length="410" mass="46327">MAVSSALSSRLSFVVPHYWSISKGKGTISSAARWHASEFSEVPTDASPFSSLYGKTLVSVRESIDAYQQQHQQQQRQNSAEALCLPRVAFIDASWYHRPDPKTNIMRNPINEFQTGPRIPFANYLDIDALATTFELFPDENPLNLPHMMPPPSLFRLAMDAYGISNGDHIVIYAKRGAVFTPRTWFLFVSMYHDVKKVHLMQGSLEDWIEEGGNIESEPCENLDRCFSKDYLDYFHNGILNVAKLYASRNNFAAAVKYQVDSVKATHICDKDEVLQAVHNYLANQNNDNASVNTVIVDTRGSGYKQNGHMPSAIHLPYRSLLNPENPLQMLSKAELQSIFTEKGINYQDPNLKIILSCGSGVSVCHGFLALKLLGREISEDNTRVYDGSWKEWGRLEDDLPRILPHEINR</sequence>
<dbReference type="EMBL" id="JALLPJ020000647">
    <property type="protein sequence ID" value="KAL3786468.1"/>
    <property type="molecule type" value="Genomic_DNA"/>
</dbReference>
<proteinExistence type="predicted"/>
<name>A0ABD3PFJ0_9STRA</name>
<dbReference type="Gene3D" id="3.40.250.10">
    <property type="entry name" value="Rhodanese-like domain"/>
    <property type="match status" value="2"/>
</dbReference>
<dbReference type="InterPro" id="IPR045078">
    <property type="entry name" value="TST/MPST-like"/>
</dbReference>
<keyword evidence="5" id="KW-1185">Reference proteome</keyword>
<feature type="domain" description="Rhodanese" evidence="3">
    <location>
        <begin position="290"/>
        <end position="398"/>
    </location>
</feature>
<accession>A0ABD3PFJ0</accession>
<dbReference type="AlphaFoldDB" id="A0ABD3PFJ0"/>
<dbReference type="SUPFAM" id="SSF52821">
    <property type="entry name" value="Rhodanese/Cell cycle control phosphatase"/>
    <property type="match status" value="2"/>
</dbReference>
<dbReference type="PANTHER" id="PTHR11364">
    <property type="entry name" value="THIOSULFATE SULFERTANSFERASE"/>
    <property type="match status" value="1"/>
</dbReference>
<dbReference type="PROSITE" id="PS50206">
    <property type="entry name" value="RHODANESE_3"/>
    <property type="match status" value="2"/>
</dbReference>
<reference evidence="4 5" key="1">
    <citation type="submission" date="2024-10" db="EMBL/GenBank/DDBJ databases">
        <title>Updated reference genomes for cyclostephanoid diatoms.</title>
        <authorList>
            <person name="Roberts W.R."/>
            <person name="Alverson A.J."/>
        </authorList>
    </citation>
    <scope>NUCLEOTIDE SEQUENCE [LARGE SCALE GENOMIC DNA]</scope>
    <source>
        <strain evidence="4 5">AJA010-31</strain>
    </source>
</reference>
<protein>
    <recommendedName>
        <fullName evidence="3">Rhodanese domain-containing protein</fullName>
    </recommendedName>
</protein>
<dbReference type="PANTHER" id="PTHR11364:SF27">
    <property type="entry name" value="SULFURTRANSFERASE"/>
    <property type="match status" value="1"/>
</dbReference>
<dbReference type="Proteomes" id="UP001530400">
    <property type="component" value="Unassembled WGS sequence"/>
</dbReference>
<organism evidence="4 5">
    <name type="scientific">Cyclotella atomus</name>
    <dbReference type="NCBI Taxonomy" id="382360"/>
    <lineage>
        <taxon>Eukaryota</taxon>
        <taxon>Sar</taxon>
        <taxon>Stramenopiles</taxon>
        <taxon>Ochrophyta</taxon>
        <taxon>Bacillariophyta</taxon>
        <taxon>Coscinodiscophyceae</taxon>
        <taxon>Thalassiosirophycidae</taxon>
        <taxon>Stephanodiscales</taxon>
        <taxon>Stephanodiscaceae</taxon>
        <taxon>Cyclotella</taxon>
    </lineage>
</organism>
<evidence type="ECO:0000259" key="3">
    <source>
        <dbReference type="PROSITE" id="PS50206"/>
    </source>
</evidence>
<evidence type="ECO:0000313" key="4">
    <source>
        <dbReference type="EMBL" id="KAL3786468.1"/>
    </source>
</evidence>
<keyword evidence="1" id="KW-0808">Transferase</keyword>
<gene>
    <name evidence="4" type="ORF">ACHAWO_006084</name>
</gene>
<keyword evidence="2" id="KW-0677">Repeat</keyword>
<dbReference type="InterPro" id="IPR001763">
    <property type="entry name" value="Rhodanese-like_dom"/>
</dbReference>
<feature type="domain" description="Rhodanese" evidence="3">
    <location>
        <begin position="107"/>
        <end position="217"/>
    </location>
</feature>
<comment type="caution">
    <text evidence="4">The sequence shown here is derived from an EMBL/GenBank/DDBJ whole genome shotgun (WGS) entry which is preliminary data.</text>
</comment>